<dbReference type="GO" id="GO:0004072">
    <property type="term" value="F:aspartate kinase activity"/>
    <property type="evidence" value="ECO:0007669"/>
    <property type="project" value="UniProtKB-EC"/>
</dbReference>
<dbReference type="Pfam" id="PF01842">
    <property type="entry name" value="ACT"/>
    <property type="match status" value="1"/>
</dbReference>
<dbReference type="HOGENOM" id="CLU_009116_3_2_5"/>
<dbReference type="PROSITE" id="PS51671">
    <property type="entry name" value="ACT"/>
    <property type="match status" value="1"/>
</dbReference>
<comment type="pathway">
    <text evidence="3 16">Amino-acid biosynthesis; L-threonine biosynthesis; L-threonine from L-aspartate: step 1/5.</text>
</comment>
<evidence type="ECO:0000256" key="12">
    <source>
        <dbReference type="ARBA" id="ARBA00023154"/>
    </source>
</evidence>
<comment type="pathway">
    <text evidence="1 16">Amino-acid biosynthesis; L-lysine biosynthesis via DAP pathway; (S)-tetrahydrodipicolinate from L-aspartate: step 1/4.</text>
</comment>
<feature type="binding site" evidence="14">
    <location>
        <position position="129"/>
    </location>
    <ligand>
        <name>substrate</name>
    </ligand>
</feature>
<dbReference type="CDD" id="cd04261">
    <property type="entry name" value="AAK_AKii-LysC-BS"/>
    <property type="match status" value="1"/>
</dbReference>
<gene>
    <name evidence="18" type="ORF">JCM7686_2962</name>
</gene>
<evidence type="ECO:0000256" key="7">
    <source>
        <dbReference type="ARBA" id="ARBA00022605"/>
    </source>
</evidence>
<evidence type="ECO:0000256" key="8">
    <source>
        <dbReference type="ARBA" id="ARBA00022679"/>
    </source>
</evidence>
<dbReference type="InterPro" id="IPR041740">
    <property type="entry name" value="AKii-LysC-BS"/>
</dbReference>
<dbReference type="InterPro" id="IPR001048">
    <property type="entry name" value="Asp/Glu/Uridylate_kinase"/>
</dbReference>
<dbReference type="GO" id="GO:0009088">
    <property type="term" value="P:threonine biosynthetic process"/>
    <property type="evidence" value="ECO:0007669"/>
    <property type="project" value="UniProtKB-UniPathway"/>
</dbReference>
<dbReference type="InterPro" id="IPR018042">
    <property type="entry name" value="Aspartate_kinase_CS"/>
</dbReference>
<dbReference type="InterPro" id="IPR001341">
    <property type="entry name" value="Asp_kinase"/>
</dbReference>
<feature type="binding site" evidence="14">
    <location>
        <begin position="229"/>
        <end position="230"/>
    </location>
    <ligand>
        <name>ATP</name>
        <dbReference type="ChEBI" id="CHEBI:30616"/>
    </ligand>
</feature>
<keyword evidence="8 15" id="KW-0808">Transferase</keyword>
<evidence type="ECO:0000256" key="2">
    <source>
        <dbReference type="ARBA" id="ARBA00004986"/>
    </source>
</evidence>
<dbReference type="FunFam" id="3.30.2130.10:FF:000002">
    <property type="entry name" value="Aspartokinase"/>
    <property type="match status" value="1"/>
</dbReference>
<dbReference type="KEGG" id="pami:JCM7686_2962"/>
<dbReference type="InterPro" id="IPR005260">
    <property type="entry name" value="Asp_kin_monofn"/>
</dbReference>
<dbReference type="GO" id="GO:0009090">
    <property type="term" value="P:homoserine biosynthetic process"/>
    <property type="evidence" value="ECO:0007669"/>
    <property type="project" value="TreeGrafter"/>
</dbReference>
<keyword evidence="11 14" id="KW-0067">ATP-binding</keyword>
<protein>
    <recommendedName>
        <fullName evidence="6 15">Aspartokinase</fullName>
        <ecNumber evidence="5 15">2.7.2.4</ecNumber>
    </recommendedName>
</protein>
<dbReference type="UniPathway" id="UPA00051">
    <property type="reaction ID" value="UER00462"/>
</dbReference>
<dbReference type="NCBIfam" id="NF005154">
    <property type="entry name" value="PRK06635.1-2"/>
    <property type="match status" value="1"/>
</dbReference>
<dbReference type="InterPro" id="IPR002912">
    <property type="entry name" value="ACT_dom"/>
</dbReference>
<dbReference type="PIRSF" id="PIRSF000726">
    <property type="entry name" value="Asp_kin"/>
    <property type="match status" value="1"/>
</dbReference>
<dbReference type="SUPFAM" id="SSF53633">
    <property type="entry name" value="Carbamate kinase-like"/>
    <property type="match status" value="1"/>
</dbReference>
<accession>S5YEU6</accession>
<proteinExistence type="inferred from homology"/>
<evidence type="ECO:0000256" key="10">
    <source>
        <dbReference type="ARBA" id="ARBA00022777"/>
    </source>
</evidence>
<evidence type="ECO:0000256" key="16">
    <source>
        <dbReference type="RuleBase" id="RU004249"/>
    </source>
</evidence>
<dbReference type="CDD" id="cd04913">
    <property type="entry name" value="ACT_AKii-LysC-BS-like_1"/>
    <property type="match status" value="1"/>
</dbReference>
<dbReference type="FunFam" id="3.40.1160.10:FF:000002">
    <property type="entry name" value="Aspartokinase"/>
    <property type="match status" value="1"/>
</dbReference>
<dbReference type="NCBIfam" id="TIGR00657">
    <property type="entry name" value="asp_kinases"/>
    <property type="match status" value="1"/>
</dbReference>
<dbReference type="Pfam" id="PF00696">
    <property type="entry name" value="AA_kinase"/>
    <property type="match status" value="1"/>
</dbReference>
<dbReference type="UniPathway" id="UPA00050">
    <property type="reaction ID" value="UER00461"/>
</dbReference>
<comment type="similarity">
    <text evidence="4 15">Belongs to the aspartokinase family.</text>
</comment>
<sequence length="473" mass="51146">MIRPRCGCVDAQSGPFGPARGKAGGAFGIRAIRPCGSLNRPLEGTPYILGYWGQEMPLLVMKFGGTSVADLDRIKNAAQKVQREVDRGYDVIVIVSAMSGKTNELVGWVEQTSPLFDAREYDAVVASGENITAGLMALRLQEMGVPARSWQGWQVPIHTTAQHSSARFLDIPRTNLDAKFAEGMKVAVVAGFQGLSPEGRITTLGRGGSDTTAVAFAAAFEADRCDIYTDVDGIYTTDPRITSKARKLEKIAFEEMLELASLGAKVLQTRSVELAMRYNVRLRVLSSFEETDEMSGTLVCDEDEIMESKVVSGVAYSREEAKITLVTVEDKPGISAAIFAPLADAGVNVDMIVQNISEKDYDDHPGSVTDMTFSCPVNQVARAKKAMEEAKAAGTIAYDELVVDSEVAKVSVVGIGMRSHAGVAARMFKALADENINIKVISTSEIKISVLIDRKYMELAVQALHDAFDLEKA</sequence>
<evidence type="ECO:0000313" key="18">
    <source>
        <dbReference type="EMBL" id="AGT09998.1"/>
    </source>
</evidence>
<dbReference type="GO" id="GO:0005524">
    <property type="term" value="F:ATP binding"/>
    <property type="evidence" value="ECO:0007669"/>
    <property type="project" value="UniProtKB-KW"/>
</dbReference>
<evidence type="ECO:0000256" key="15">
    <source>
        <dbReference type="RuleBase" id="RU003448"/>
    </source>
</evidence>
<dbReference type="SUPFAM" id="SSF55021">
    <property type="entry name" value="ACT-like"/>
    <property type="match status" value="2"/>
</dbReference>
<dbReference type="InterPro" id="IPR054352">
    <property type="entry name" value="ACT_Aspartokinase"/>
</dbReference>
<dbReference type="NCBIfam" id="NF005155">
    <property type="entry name" value="PRK06635.1-4"/>
    <property type="match status" value="1"/>
</dbReference>
<dbReference type="Gene3D" id="3.30.2130.10">
    <property type="entry name" value="VC0802-like"/>
    <property type="match status" value="1"/>
</dbReference>
<evidence type="ECO:0000256" key="3">
    <source>
        <dbReference type="ARBA" id="ARBA00005139"/>
    </source>
</evidence>
<dbReference type="PANTHER" id="PTHR21499:SF3">
    <property type="entry name" value="ASPARTOKINASE"/>
    <property type="match status" value="1"/>
</dbReference>
<dbReference type="UniPathway" id="UPA00034">
    <property type="reaction ID" value="UER00015"/>
</dbReference>
<organism evidence="18 19">
    <name type="scientific">Paracoccus aminophilus JCM 7686</name>
    <dbReference type="NCBI Taxonomy" id="1367847"/>
    <lineage>
        <taxon>Bacteria</taxon>
        <taxon>Pseudomonadati</taxon>
        <taxon>Pseudomonadota</taxon>
        <taxon>Alphaproteobacteria</taxon>
        <taxon>Rhodobacterales</taxon>
        <taxon>Paracoccaceae</taxon>
        <taxon>Paracoccus</taxon>
    </lineage>
</organism>
<evidence type="ECO:0000259" key="17">
    <source>
        <dbReference type="PROSITE" id="PS51671"/>
    </source>
</evidence>
<evidence type="ECO:0000256" key="14">
    <source>
        <dbReference type="PIRSR" id="PIRSR000726-1"/>
    </source>
</evidence>
<evidence type="ECO:0000256" key="4">
    <source>
        <dbReference type="ARBA" id="ARBA00010122"/>
    </source>
</evidence>
<evidence type="ECO:0000313" key="19">
    <source>
        <dbReference type="Proteomes" id="UP000015480"/>
    </source>
</evidence>
<dbReference type="GO" id="GO:0009089">
    <property type="term" value="P:lysine biosynthetic process via diaminopimelate"/>
    <property type="evidence" value="ECO:0007669"/>
    <property type="project" value="UniProtKB-UniPathway"/>
</dbReference>
<keyword evidence="9 14" id="KW-0547">Nucleotide-binding</keyword>
<feature type="binding site" evidence="14">
    <location>
        <begin position="265"/>
        <end position="266"/>
    </location>
    <ligand>
        <name>ATP</name>
        <dbReference type="ChEBI" id="CHEBI:30616"/>
    </ligand>
</feature>
<reference evidence="18 19" key="1">
    <citation type="journal article" date="2014" name="BMC Genomics">
        <title>Architecture and functions of a multipartite genome of the methylotrophic bacterium Paracoccus aminophilus JCM 7686, containing primary and secondary chromids.</title>
        <authorList>
            <person name="Dziewit L."/>
            <person name="Czarnecki J."/>
            <person name="Wibberg D."/>
            <person name="Radlinska M."/>
            <person name="Mrozek P."/>
            <person name="Szymczak M."/>
            <person name="Schluter A."/>
            <person name="Puhler A."/>
            <person name="Bartosik D."/>
        </authorList>
    </citation>
    <scope>NUCLEOTIDE SEQUENCE [LARGE SCALE GENOMIC DNA]</scope>
    <source>
        <strain evidence="18">JCM 7686</strain>
    </source>
</reference>
<feature type="domain" description="ACT" evidence="17">
    <location>
        <begin position="323"/>
        <end position="415"/>
    </location>
</feature>
<dbReference type="EC" id="2.7.2.4" evidence="5 15"/>
<dbReference type="Gene3D" id="3.40.1160.10">
    <property type="entry name" value="Acetylglutamate kinase-like"/>
    <property type="match status" value="1"/>
</dbReference>
<dbReference type="AlphaFoldDB" id="S5YEU6"/>
<feature type="binding site" evidence="14">
    <location>
        <position position="235"/>
    </location>
    <ligand>
        <name>ATP</name>
        <dbReference type="ChEBI" id="CHEBI:30616"/>
    </ligand>
</feature>
<dbReference type="STRING" id="1367847.JCM7686_2962"/>
<dbReference type="Proteomes" id="UP000015480">
    <property type="component" value="Chromosome"/>
</dbReference>
<comment type="pathway">
    <text evidence="2 16">Amino-acid biosynthesis; L-methionine biosynthesis via de novo pathway; L-homoserine from L-aspartate: step 1/3.</text>
</comment>
<dbReference type="NCBIfam" id="TIGR00656">
    <property type="entry name" value="asp_kin_monofn"/>
    <property type="match status" value="1"/>
</dbReference>
<dbReference type="PROSITE" id="PS00324">
    <property type="entry name" value="ASPARTOKINASE"/>
    <property type="match status" value="1"/>
</dbReference>
<keyword evidence="19" id="KW-1185">Reference proteome</keyword>
<dbReference type="eggNOG" id="COG0527">
    <property type="taxonomic scope" value="Bacteria"/>
</dbReference>
<feature type="binding site" evidence="14">
    <location>
        <position position="240"/>
    </location>
    <ligand>
        <name>ATP</name>
        <dbReference type="ChEBI" id="CHEBI:30616"/>
    </ligand>
</feature>
<evidence type="ECO:0000256" key="6">
    <source>
        <dbReference type="ARBA" id="ARBA00016273"/>
    </source>
</evidence>
<dbReference type="PATRIC" id="fig|1367847.3.peg.2978"/>
<dbReference type="Pfam" id="PF22468">
    <property type="entry name" value="ACT_9"/>
    <property type="match status" value="1"/>
</dbReference>
<dbReference type="EMBL" id="CP006650">
    <property type="protein sequence ID" value="AGT09998.1"/>
    <property type="molecule type" value="Genomic_DNA"/>
</dbReference>
<evidence type="ECO:0000256" key="5">
    <source>
        <dbReference type="ARBA" id="ARBA00013059"/>
    </source>
</evidence>
<keyword evidence="7 16" id="KW-0028">Amino-acid biosynthesis</keyword>
<dbReference type="PANTHER" id="PTHR21499">
    <property type="entry name" value="ASPARTATE KINASE"/>
    <property type="match status" value="1"/>
</dbReference>
<dbReference type="GO" id="GO:0005829">
    <property type="term" value="C:cytosol"/>
    <property type="evidence" value="ECO:0007669"/>
    <property type="project" value="TreeGrafter"/>
</dbReference>
<evidence type="ECO:0000256" key="13">
    <source>
        <dbReference type="ARBA" id="ARBA00047872"/>
    </source>
</evidence>
<evidence type="ECO:0000256" key="1">
    <source>
        <dbReference type="ARBA" id="ARBA00004766"/>
    </source>
</evidence>
<keyword evidence="12" id="KW-0457">Lysine biosynthesis</keyword>
<keyword evidence="10 15" id="KW-0418">Kinase</keyword>
<feature type="binding site" evidence="14">
    <location>
        <begin position="62"/>
        <end position="65"/>
    </location>
    <ligand>
        <name>ATP</name>
        <dbReference type="ChEBI" id="CHEBI:30616"/>
    </ligand>
</feature>
<evidence type="ECO:0000256" key="11">
    <source>
        <dbReference type="ARBA" id="ARBA00022840"/>
    </source>
</evidence>
<dbReference type="InterPro" id="IPR036393">
    <property type="entry name" value="AceGlu_kinase-like_sf"/>
</dbReference>
<comment type="catalytic activity">
    <reaction evidence="13 15">
        <text>L-aspartate + ATP = 4-phospho-L-aspartate + ADP</text>
        <dbReference type="Rhea" id="RHEA:23776"/>
        <dbReference type="ChEBI" id="CHEBI:29991"/>
        <dbReference type="ChEBI" id="CHEBI:30616"/>
        <dbReference type="ChEBI" id="CHEBI:57535"/>
        <dbReference type="ChEBI" id="CHEBI:456216"/>
        <dbReference type="EC" id="2.7.2.4"/>
    </reaction>
</comment>
<evidence type="ECO:0000256" key="9">
    <source>
        <dbReference type="ARBA" id="ARBA00022741"/>
    </source>
</evidence>
<dbReference type="CDD" id="cd04923">
    <property type="entry name" value="ACT_AK-LysC-DapG-like_2"/>
    <property type="match status" value="1"/>
</dbReference>
<feature type="binding site" evidence="14">
    <location>
        <position position="102"/>
    </location>
    <ligand>
        <name>substrate</name>
    </ligand>
</feature>
<name>S5YEU6_PARAH</name>
<dbReference type="InterPro" id="IPR045865">
    <property type="entry name" value="ACT-like_dom_sf"/>
</dbReference>